<evidence type="ECO:0000313" key="4">
    <source>
        <dbReference type="Proteomes" id="UP000332933"/>
    </source>
</evidence>
<keyword evidence="4" id="KW-1185">Reference proteome</keyword>
<reference evidence="2" key="2">
    <citation type="submission" date="2019-06" db="EMBL/GenBank/DDBJ databases">
        <title>Genomics analysis of Aphanomyces spp. identifies a new class of oomycete effector associated with host adaptation.</title>
        <authorList>
            <person name="Gaulin E."/>
        </authorList>
    </citation>
    <scope>NUCLEOTIDE SEQUENCE</scope>
    <source>
        <strain evidence="2">CBS 578.67</strain>
    </source>
</reference>
<organism evidence="3 4">
    <name type="scientific">Aphanomyces stellatus</name>
    <dbReference type="NCBI Taxonomy" id="120398"/>
    <lineage>
        <taxon>Eukaryota</taxon>
        <taxon>Sar</taxon>
        <taxon>Stramenopiles</taxon>
        <taxon>Oomycota</taxon>
        <taxon>Saprolegniomycetes</taxon>
        <taxon>Saprolegniales</taxon>
        <taxon>Verrucalvaceae</taxon>
        <taxon>Aphanomyces</taxon>
    </lineage>
</organism>
<dbReference type="InterPro" id="IPR015897">
    <property type="entry name" value="CHK_kinase-like"/>
</dbReference>
<name>A0A485KYR7_9STRA</name>
<dbReference type="SUPFAM" id="SSF56112">
    <property type="entry name" value="Protein kinase-like (PK-like)"/>
    <property type="match status" value="1"/>
</dbReference>
<dbReference type="PANTHER" id="PTHR11012:SF30">
    <property type="entry name" value="PROTEIN KINASE-LIKE DOMAIN-CONTAINING"/>
    <property type="match status" value="1"/>
</dbReference>
<sequence>MGKKKTSSDDVVAAAISAAFPDASITRRSEVCSLWAGYGSIYRVILSGESSSSVIVKHIVAPSSAASSVSNKRKLDSYAVEGYFYAHLSAASTLARLPHVHSMTASAHAFCFVLEDLAPAYPKSFHSLGGATLETALTWLAHFHATYWNVRDDNVAETGGYWYLATRQDELDAMGNDPYSAALKAQAAAIDRHTRAFPQFETLLHGDAKSANMLWADDRSCAWVDFQYVGRGLGAKDLAYMLCSSTSRADVARADDHLRFYFDAFDAAMTSLGNTSHGYTVELLLDHFDWCLLDYVRFMAGWGYWGNYDWAIQRTKHLLA</sequence>
<dbReference type="PANTHER" id="PTHR11012">
    <property type="entry name" value="PROTEIN KINASE-LIKE DOMAIN-CONTAINING"/>
    <property type="match status" value="1"/>
</dbReference>
<dbReference type="InterPro" id="IPR011009">
    <property type="entry name" value="Kinase-like_dom_sf"/>
</dbReference>
<gene>
    <name evidence="3" type="primary">Aste57867_13676</name>
    <name evidence="2" type="ORF">As57867_013626</name>
    <name evidence="3" type="ORF">ASTE57867_13676</name>
</gene>
<dbReference type="AlphaFoldDB" id="A0A485KYR7"/>
<dbReference type="SMART" id="SM00587">
    <property type="entry name" value="CHK"/>
    <property type="match status" value="1"/>
</dbReference>
<feature type="domain" description="CHK kinase-like" evidence="1">
    <location>
        <begin position="112"/>
        <end position="271"/>
    </location>
</feature>
<dbReference type="Pfam" id="PF01636">
    <property type="entry name" value="APH"/>
    <property type="match status" value="1"/>
</dbReference>
<protein>
    <submittedName>
        <fullName evidence="3">Aste57867_13676 protein</fullName>
    </submittedName>
</protein>
<dbReference type="OrthoDB" id="411145at2759"/>
<dbReference type="InterPro" id="IPR002575">
    <property type="entry name" value="Aminoglycoside_PTrfase"/>
</dbReference>
<dbReference type="Gene3D" id="3.90.1200.10">
    <property type="match status" value="1"/>
</dbReference>
<evidence type="ECO:0000313" key="2">
    <source>
        <dbReference type="EMBL" id="KAF0695516.1"/>
    </source>
</evidence>
<dbReference type="EMBL" id="CAADRA010005495">
    <property type="protein sequence ID" value="VFT90509.1"/>
    <property type="molecule type" value="Genomic_DNA"/>
</dbReference>
<reference evidence="3 4" key="1">
    <citation type="submission" date="2019-03" db="EMBL/GenBank/DDBJ databases">
        <authorList>
            <person name="Gaulin E."/>
            <person name="Dumas B."/>
        </authorList>
    </citation>
    <scope>NUCLEOTIDE SEQUENCE [LARGE SCALE GENOMIC DNA]</scope>
    <source>
        <strain evidence="3">CBS 568.67</strain>
    </source>
</reference>
<evidence type="ECO:0000259" key="1">
    <source>
        <dbReference type="SMART" id="SM00587"/>
    </source>
</evidence>
<dbReference type="Proteomes" id="UP000332933">
    <property type="component" value="Unassembled WGS sequence"/>
</dbReference>
<proteinExistence type="predicted"/>
<accession>A0A485KYR7</accession>
<evidence type="ECO:0000313" key="3">
    <source>
        <dbReference type="EMBL" id="VFT90509.1"/>
    </source>
</evidence>
<dbReference type="EMBL" id="VJMH01005474">
    <property type="protein sequence ID" value="KAF0695516.1"/>
    <property type="molecule type" value="Genomic_DNA"/>
</dbReference>